<evidence type="ECO:0000313" key="4">
    <source>
        <dbReference type="EMBL" id="KAH8093127.1"/>
    </source>
</evidence>
<dbReference type="InterPro" id="IPR036322">
    <property type="entry name" value="WD40_repeat_dom_sf"/>
</dbReference>
<evidence type="ECO:0000259" key="3">
    <source>
        <dbReference type="PROSITE" id="PS50181"/>
    </source>
</evidence>
<proteinExistence type="predicted"/>
<evidence type="ECO:0000256" key="1">
    <source>
        <dbReference type="PROSITE-ProRule" id="PRU00221"/>
    </source>
</evidence>
<dbReference type="Pfam" id="PF00400">
    <property type="entry name" value="WD40"/>
    <property type="match status" value="2"/>
</dbReference>
<reference evidence="4" key="1">
    <citation type="journal article" date="2021" name="New Phytol.">
        <title>Evolutionary innovations through gain and loss of genes in the ectomycorrhizal Boletales.</title>
        <authorList>
            <person name="Wu G."/>
            <person name="Miyauchi S."/>
            <person name="Morin E."/>
            <person name="Kuo A."/>
            <person name="Drula E."/>
            <person name="Varga T."/>
            <person name="Kohler A."/>
            <person name="Feng B."/>
            <person name="Cao Y."/>
            <person name="Lipzen A."/>
            <person name="Daum C."/>
            <person name="Hundley H."/>
            <person name="Pangilinan J."/>
            <person name="Johnson J."/>
            <person name="Barry K."/>
            <person name="LaButti K."/>
            <person name="Ng V."/>
            <person name="Ahrendt S."/>
            <person name="Min B."/>
            <person name="Choi I.G."/>
            <person name="Park H."/>
            <person name="Plett J.M."/>
            <person name="Magnuson J."/>
            <person name="Spatafora J.W."/>
            <person name="Nagy L.G."/>
            <person name="Henrissat B."/>
            <person name="Grigoriev I.V."/>
            <person name="Yang Z.L."/>
            <person name="Xu J."/>
            <person name="Martin F.M."/>
        </authorList>
    </citation>
    <scope>NUCLEOTIDE SEQUENCE</scope>
    <source>
        <strain evidence="4">KKN 215</strain>
    </source>
</reference>
<dbReference type="InterPro" id="IPR001680">
    <property type="entry name" value="WD40_rpt"/>
</dbReference>
<evidence type="ECO:0000313" key="5">
    <source>
        <dbReference type="Proteomes" id="UP000813824"/>
    </source>
</evidence>
<name>A0A8K0UHY8_9AGAR</name>
<protein>
    <submittedName>
        <fullName evidence="4">WD40-repeat-containing domain protein</fullName>
    </submittedName>
</protein>
<dbReference type="AlphaFoldDB" id="A0A8K0UHY8"/>
<dbReference type="PANTHER" id="PTHR19855:SF11">
    <property type="entry name" value="RIBOSOME BIOGENESIS PROTEIN WDR12"/>
    <property type="match status" value="1"/>
</dbReference>
<sequence>MPQALNVNTDNALGMESLPSRVLTNISSLLPPSSLLALGSTNKHFREHLEDEKTWKSAYYRQFLGIPFEDIRSESTATPAIHGSILVRRTKVSWKGEFIHRWNLLSRYEQSRSTPISHCPVQSIVTDLQYIPHHTSPGLLAVSAEAHVVARSYPLNGKLLPGFLHASTGGFKPDKNFAPKVSKIAVTIHDGSARIMWGHKSGTVSVTNNLKRIVPPAPALREETASKGDWSRCTPEEQHDGPVEDAVWGAATGELARYFVTGGADGRVKLWDGQKVKCLWTSEVPDGDDPYVKVAIDLPQGIIAAATYSGEISVWTGLSEAFGGKELLNSDIRQTKLTPPPAPALPAGQILTRARRTSALHIHFPSADVISLLLVYNVDKLFFRSDLNIRTGSVERTTYGDGRYGAITAIQPVFGPDGTSFVVVGDQLGFVSIYPWADTCPISPVAPLRVFKAHGNGAVTALKWTPTVLVTGSSGGTAEVWDSIRFEHLRSFPARKDPISQIIVENEVVVLSTGKNVVVWAGTPWPPRAAVTKTVSGDVSEELIEDDE</sequence>
<dbReference type="InterPro" id="IPR036047">
    <property type="entry name" value="F-box-like_dom_sf"/>
</dbReference>
<dbReference type="SUPFAM" id="SSF81383">
    <property type="entry name" value="F-box domain"/>
    <property type="match status" value="1"/>
</dbReference>
<dbReference type="Proteomes" id="UP000813824">
    <property type="component" value="Unassembled WGS sequence"/>
</dbReference>
<evidence type="ECO:0000256" key="2">
    <source>
        <dbReference type="SAM" id="MobiDB-lite"/>
    </source>
</evidence>
<dbReference type="Gene3D" id="2.130.10.10">
    <property type="entry name" value="YVTN repeat-like/Quinoprotein amine dehydrogenase"/>
    <property type="match status" value="2"/>
</dbReference>
<dbReference type="Gene3D" id="1.20.1280.50">
    <property type="match status" value="1"/>
</dbReference>
<dbReference type="SMART" id="SM00320">
    <property type="entry name" value="WD40"/>
    <property type="match status" value="2"/>
</dbReference>
<feature type="region of interest" description="Disordered" evidence="2">
    <location>
        <begin position="221"/>
        <end position="241"/>
    </location>
</feature>
<gene>
    <name evidence="4" type="ORF">BXZ70DRAFT_440961</name>
</gene>
<keyword evidence="5" id="KW-1185">Reference proteome</keyword>
<dbReference type="InterPro" id="IPR001810">
    <property type="entry name" value="F-box_dom"/>
</dbReference>
<dbReference type="PROSITE" id="PS50082">
    <property type="entry name" value="WD_REPEATS_2"/>
    <property type="match status" value="1"/>
</dbReference>
<comment type="caution">
    <text evidence="4">The sequence shown here is derived from an EMBL/GenBank/DDBJ whole genome shotgun (WGS) entry which is preliminary data.</text>
</comment>
<organism evidence="4 5">
    <name type="scientific">Cristinia sonorae</name>
    <dbReference type="NCBI Taxonomy" id="1940300"/>
    <lineage>
        <taxon>Eukaryota</taxon>
        <taxon>Fungi</taxon>
        <taxon>Dikarya</taxon>
        <taxon>Basidiomycota</taxon>
        <taxon>Agaricomycotina</taxon>
        <taxon>Agaricomycetes</taxon>
        <taxon>Agaricomycetidae</taxon>
        <taxon>Agaricales</taxon>
        <taxon>Pleurotineae</taxon>
        <taxon>Stephanosporaceae</taxon>
        <taxon>Cristinia</taxon>
    </lineage>
</organism>
<dbReference type="EMBL" id="JAEVFJ010000030">
    <property type="protein sequence ID" value="KAH8093127.1"/>
    <property type="molecule type" value="Genomic_DNA"/>
</dbReference>
<dbReference type="PROSITE" id="PS50181">
    <property type="entry name" value="FBOX"/>
    <property type="match status" value="1"/>
</dbReference>
<dbReference type="Pfam" id="PF12937">
    <property type="entry name" value="F-box-like"/>
    <property type="match status" value="1"/>
</dbReference>
<feature type="repeat" description="WD" evidence="1">
    <location>
        <begin position="236"/>
        <end position="272"/>
    </location>
</feature>
<dbReference type="PANTHER" id="PTHR19855">
    <property type="entry name" value="WD40 REPEAT PROTEIN 12, 37"/>
    <property type="match status" value="1"/>
</dbReference>
<dbReference type="SUPFAM" id="SSF50978">
    <property type="entry name" value="WD40 repeat-like"/>
    <property type="match status" value="1"/>
</dbReference>
<dbReference type="OrthoDB" id="429520at2759"/>
<accession>A0A8K0UHY8</accession>
<dbReference type="InterPro" id="IPR015943">
    <property type="entry name" value="WD40/YVTN_repeat-like_dom_sf"/>
</dbReference>
<keyword evidence="1" id="KW-0853">WD repeat</keyword>
<feature type="domain" description="F-box" evidence="3">
    <location>
        <begin position="12"/>
        <end position="58"/>
    </location>
</feature>